<dbReference type="STRING" id="1237149.C900_01852"/>
<evidence type="ECO:0000256" key="6">
    <source>
        <dbReference type="ARBA" id="ARBA00038076"/>
    </source>
</evidence>
<keyword evidence="3 7" id="KW-0812">Transmembrane</keyword>
<dbReference type="Proteomes" id="UP000011135">
    <property type="component" value="Unassembled WGS sequence"/>
</dbReference>
<evidence type="ECO:0000313" key="10">
    <source>
        <dbReference type="Proteomes" id="UP000011135"/>
    </source>
</evidence>
<dbReference type="eggNOG" id="COG0577">
    <property type="taxonomic scope" value="Bacteria"/>
</dbReference>
<evidence type="ECO:0000256" key="4">
    <source>
        <dbReference type="ARBA" id="ARBA00022989"/>
    </source>
</evidence>
<comment type="subcellular location">
    <subcellularLocation>
        <location evidence="1">Cell membrane</location>
        <topology evidence="1">Multi-pass membrane protein</topology>
    </subcellularLocation>
</comment>
<dbReference type="AlphaFoldDB" id="L8JTF3"/>
<feature type="domain" description="ABC3 transporter permease C-terminal" evidence="8">
    <location>
        <begin position="3"/>
        <end position="122"/>
    </location>
</feature>
<evidence type="ECO:0000256" key="5">
    <source>
        <dbReference type="ARBA" id="ARBA00023136"/>
    </source>
</evidence>
<evidence type="ECO:0000256" key="1">
    <source>
        <dbReference type="ARBA" id="ARBA00004651"/>
    </source>
</evidence>
<name>L8JTF3_9BACT</name>
<evidence type="ECO:0000259" key="8">
    <source>
        <dbReference type="Pfam" id="PF02687"/>
    </source>
</evidence>
<dbReference type="PANTHER" id="PTHR30572:SF4">
    <property type="entry name" value="ABC TRANSPORTER PERMEASE YTRF"/>
    <property type="match status" value="1"/>
</dbReference>
<dbReference type="InterPro" id="IPR050250">
    <property type="entry name" value="Macrolide_Exporter_MacB"/>
</dbReference>
<feature type="transmembrane region" description="Helical" evidence="7">
    <location>
        <begin position="6"/>
        <end position="24"/>
    </location>
</feature>
<evidence type="ECO:0000313" key="9">
    <source>
        <dbReference type="EMBL" id="ELR72110.1"/>
    </source>
</evidence>
<dbReference type="InterPro" id="IPR003838">
    <property type="entry name" value="ABC3_permease_C"/>
</dbReference>
<gene>
    <name evidence="9" type="ORF">C900_01852</name>
</gene>
<organism evidence="9 10">
    <name type="scientific">Fulvivirga imtechensis AK7</name>
    <dbReference type="NCBI Taxonomy" id="1237149"/>
    <lineage>
        <taxon>Bacteria</taxon>
        <taxon>Pseudomonadati</taxon>
        <taxon>Bacteroidota</taxon>
        <taxon>Cytophagia</taxon>
        <taxon>Cytophagales</taxon>
        <taxon>Fulvivirgaceae</taxon>
        <taxon>Fulvivirga</taxon>
    </lineage>
</organism>
<evidence type="ECO:0000256" key="3">
    <source>
        <dbReference type="ARBA" id="ARBA00022692"/>
    </source>
</evidence>
<dbReference type="GO" id="GO:0005886">
    <property type="term" value="C:plasma membrane"/>
    <property type="evidence" value="ECO:0007669"/>
    <property type="project" value="UniProtKB-SubCell"/>
</dbReference>
<keyword evidence="2" id="KW-1003">Cell membrane</keyword>
<sequence>MGFIVGISVLVGGIGVMNVLLISVNERTSEIGVRKAAGAKKQDILLQFLSESVAISGLGSFVGLIFGVLATMVFVPIIKSITKMPFSAAYTADTLIVIAVVALLVGIVFGTYPALRASRLDPVEAIRRE</sequence>
<dbReference type="GO" id="GO:0022857">
    <property type="term" value="F:transmembrane transporter activity"/>
    <property type="evidence" value="ECO:0007669"/>
    <property type="project" value="TreeGrafter"/>
</dbReference>
<feature type="transmembrane region" description="Helical" evidence="7">
    <location>
        <begin position="45"/>
        <end position="75"/>
    </location>
</feature>
<keyword evidence="10" id="KW-1185">Reference proteome</keyword>
<evidence type="ECO:0000256" key="2">
    <source>
        <dbReference type="ARBA" id="ARBA00022475"/>
    </source>
</evidence>
<keyword evidence="4 7" id="KW-1133">Transmembrane helix</keyword>
<feature type="transmembrane region" description="Helical" evidence="7">
    <location>
        <begin position="95"/>
        <end position="115"/>
    </location>
</feature>
<evidence type="ECO:0000256" key="7">
    <source>
        <dbReference type="SAM" id="Phobius"/>
    </source>
</evidence>
<comment type="similarity">
    <text evidence="6">Belongs to the ABC-4 integral membrane protein family.</text>
</comment>
<protein>
    <recommendedName>
        <fullName evidence="8">ABC3 transporter permease C-terminal domain-containing protein</fullName>
    </recommendedName>
</protein>
<comment type="caution">
    <text evidence="9">The sequence shown here is derived from an EMBL/GenBank/DDBJ whole genome shotgun (WGS) entry which is preliminary data.</text>
</comment>
<dbReference type="PANTHER" id="PTHR30572">
    <property type="entry name" value="MEMBRANE COMPONENT OF TRANSPORTER-RELATED"/>
    <property type="match status" value="1"/>
</dbReference>
<dbReference type="EMBL" id="AMZN01000027">
    <property type="protein sequence ID" value="ELR72110.1"/>
    <property type="molecule type" value="Genomic_DNA"/>
</dbReference>
<keyword evidence="5 7" id="KW-0472">Membrane</keyword>
<accession>L8JTF3</accession>
<proteinExistence type="inferred from homology"/>
<reference evidence="9 10" key="1">
    <citation type="submission" date="2012-12" db="EMBL/GenBank/DDBJ databases">
        <title>Genome assembly of Fulvivirga imtechensis AK7.</title>
        <authorList>
            <person name="Nupur N."/>
            <person name="Khatri I."/>
            <person name="Kumar R."/>
            <person name="Subramanian S."/>
            <person name="Pinnaka A."/>
        </authorList>
    </citation>
    <scope>NUCLEOTIDE SEQUENCE [LARGE SCALE GENOMIC DNA]</scope>
    <source>
        <strain evidence="9 10">AK7</strain>
    </source>
</reference>
<dbReference type="Pfam" id="PF02687">
    <property type="entry name" value="FtsX"/>
    <property type="match status" value="1"/>
</dbReference>